<dbReference type="PANTHER" id="PTHR11638">
    <property type="entry name" value="ATP-DEPENDENT CLP PROTEASE"/>
    <property type="match status" value="1"/>
</dbReference>
<evidence type="ECO:0000259" key="9">
    <source>
        <dbReference type="SMART" id="SM01086"/>
    </source>
</evidence>
<dbReference type="InParanoid" id="G4ZP72"/>
<feature type="domain" description="AAA+ ATPase" evidence="8">
    <location>
        <begin position="528"/>
        <end position="673"/>
    </location>
</feature>
<dbReference type="PROSITE" id="PS00870">
    <property type="entry name" value="CLPAB_1"/>
    <property type="match status" value="1"/>
</dbReference>
<dbReference type="GO" id="GO:0005737">
    <property type="term" value="C:cytoplasm"/>
    <property type="evidence" value="ECO:0007669"/>
    <property type="project" value="TreeGrafter"/>
</dbReference>
<dbReference type="Gene3D" id="1.10.8.60">
    <property type="match status" value="1"/>
</dbReference>
<dbReference type="GO" id="GO:0034605">
    <property type="term" value="P:cellular response to heat"/>
    <property type="evidence" value="ECO:0007669"/>
    <property type="project" value="TreeGrafter"/>
</dbReference>
<evidence type="ECO:0000256" key="7">
    <source>
        <dbReference type="SAM" id="SignalP"/>
    </source>
</evidence>
<dbReference type="InterPro" id="IPR027417">
    <property type="entry name" value="P-loop_NTPase"/>
</dbReference>
<dbReference type="SMART" id="SM00382">
    <property type="entry name" value="AAA"/>
    <property type="match status" value="2"/>
</dbReference>
<evidence type="ECO:0000313" key="11">
    <source>
        <dbReference type="Proteomes" id="UP000002640"/>
    </source>
</evidence>
<evidence type="ECO:0000256" key="6">
    <source>
        <dbReference type="SAM" id="MobiDB-lite"/>
    </source>
</evidence>
<dbReference type="CDD" id="cd19499">
    <property type="entry name" value="RecA-like_ClpB_Hsp104-like"/>
    <property type="match status" value="1"/>
</dbReference>
<dbReference type="RefSeq" id="XP_009528861.1">
    <property type="nucleotide sequence ID" value="XM_009530566.1"/>
</dbReference>
<dbReference type="InterPro" id="IPR003593">
    <property type="entry name" value="AAA+_ATPase"/>
</dbReference>
<comment type="similarity">
    <text evidence="1">Belongs to the ClpA/ClpB family.</text>
</comment>
<dbReference type="STRING" id="1094619.G4ZP72"/>
<dbReference type="Pfam" id="PF07724">
    <property type="entry name" value="AAA_2"/>
    <property type="match status" value="1"/>
</dbReference>
<dbReference type="GO" id="GO:0016887">
    <property type="term" value="F:ATP hydrolysis activity"/>
    <property type="evidence" value="ECO:0007669"/>
    <property type="project" value="InterPro"/>
</dbReference>
<dbReference type="InterPro" id="IPR041546">
    <property type="entry name" value="ClpA/ClpB_AAA_lid"/>
</dbReference>
<dbReference type="SUPFAM" id="SSF52540">
    <property type="entry name" value="P-loop containing nucleoside triphosphate hydrolases"/>
    <property type="match status" value="2"/>
</dbReference>
<keyword evidence="2" id="KW-0677">Repeat</keyword>
<dbReference type="FunFam" id="3.40.50.300:FF:000120">
    <property type="entry name" value="ATP-dependent chaperone ClpB"/>
    <property type="match status" value="1"/>
</dbReference>
<dbReference type="Pfam" id="PF17871">
    <property type="entry name" value="AAA_lid_9"/>
    <property type="match status" value="1"/>
</dbReference>
<sequence length="1208" mass="134581">MRVGYKTLLFAVAVLVNADASLGHNGAAINPKFQEKSIDDVFIIRMQLPKTGDKLFDNPQFIAWLNYADDLTSKTGKETSAIATLTLTTLQLFNKEKPAQKTTLYATLTAHHSDDALARMILAAKNTGSKSEILKRVEATQLQTWLGKTPDDVFKLLKLDDSLDDVLTSPLLNTYTNYLKIFNKENPSKEATLIAVLTSHFGDEAVAKMHDAAKKAEATKSTATNLETAQIQHWLSSSRKLPDSVFKLLNLDKTGDKFLTSPLYTTFTKFTDAYHAKNLASKMTTGWIVRAHYKDFDGLSIRLRDTLRLLLLFYASFATTLAACALQGLDGCPNAPDHAFDMLKLKRVWTVRLFKDPMFLYWMKFMDDFNKGAVQGAKKNPSTKELATKLETEMLKQFIFAEKQPIVVAKLRNVKEKTDANWKLWKLYLKDFKLKSSTTLKTNTLESMLALSRATLRPTPRSLQLARRGLASMGQSQPWINPENVPQGESLKKFGRDLTEIAKAGALDPVIGREDAIRRATQILSRRTKNNPILIGEPGVGKTAVAEGLAQRIALGEVPDSLKDKKVVALDLAALVAGAKFRGEFEERLKAVLKDVDDSQGKVILFIDELHTLVGAGGNEGSTDAANMLKPALARGALHCMGATTLDEYRKYIERDAALARRFQPVIISEPSVEDTVTILRGLKEKYEVHHGVRIADSALVAAATLANRYLTERKMPDKAIDLMDEAASRLRLQQESKPEPIEKLDREIILRRIEIEALRKETDAASKKRMAALEEEVKKASEELRALMDEWNAEKHKLEEMQQAKRKLEEARRDLVAAQNTGNYAKAGELMHSVIPKLEAEVAHEEQEEEELKKSTKKSRTSLGDAVTSDHVAEVVAQTTGIPASTLMEGEKQRLLKMEDHLNLHVIGQEEAVKAVSNCVRLARAGLHAHNRPLGVFMFLGPTGVGKTELTKSLSEFLFQTPQALTRIDMSEYMEKYNVSRLIGAAPGYIGYEEGGQLTEAVRRRPYQVVLFDEFEKAHRDVSNILLQVLDEGRLTDSQGRVVDFRNTVIILTSNLGSDILAGLPEGSPSSVAEGEVLNVVRSHYAPEFLNRIDELVLFNRLKREDIRSIVDLQLRQVDELLEEKELTMKVEPEAEDWLADAGYSPLYGARPLKRLIQQQVLNPMAVKLLDGSVAAGQSIVVKANPAYDEELVKNAKTAKPLLISVE</sequence>
<keyword evidence="7" id="KW-0732">Signal</keyword>
<dbReference type="InterPro" id="IPR003959">
    <property type="entry name" value="ATPase_AAA_core"/>
</dbReference>
<feature type="domain" description="Clp ATPase C-terminal" evidence="9">
    <location>
        <begin position="1103"/>
        <end position="1194"/>
    </location>
</feature>
<organism evidence="10 11">
    <name type="scientific">Phytophthora sojae (strain P6497)</name>
    <name type="common">Soybean stem and root rot agent</name>
    <name type="synonym">Phytophthora megasperma f. sp. glycines</name>
    <dbReference type="NCBI Taxonomy" id="1094619"/>
    <lineage>
        <taxon>Eukaryota</taxon>
        <taxon>Sar</taxon>
        <taxon>Stramenopiles</taxon>
        <taxon>Oomycota</taxon>
        <taxon>Peronosporomycetes</taxon>
        <taxon>Peronosporales</taxon>
        <taxon>Peronosporaceae</taxon>
        <taxon>Phytophthora</taxon>
    </lineage>
</organism>
<evidence type="ECO:0000313" key="10">
    <source>
        <dbReference type="EMBL" id="EGZ15112.1"/>
    </source>
</evidence>
<keyword evidence="4" id="KW-0067">ATP-binding</keyword>
<name>G4ZP72_PHYSP</name>
<evidence type="ECO:0000256" key="3">
    <source>
        <dbReference type="ARBA" id="ARBA00022741"/>
    </source>
</evidence>
<gene>
    <name evidence="10" type="ORF">PHYSODRAFT_346539</name>
</gene>
<reference evidence="10 11" key="1">
    <citation type="journal article" date="2006" name="Science">
        <title>Phytophthora genome sequences uncover evolutionary origins and mechanisms of pathogenesis.</title>
        <authorList>
            <person name="Tyler B.M."/>
            <person name="Tripathy S."/>
            <person name="Zhang X."/>
            <person name="Dehal P."/>
            <person name="Jiang R.H."/>
            <person name="Aerts A."/>
            <person name="Arredondo F.D."/>
            <person name="Baxter L."/>
            <person name="Bensasson D."/>
            <person name="Beynon J.L."/>
            <person name="Chapman J."/>
            <person name="Damasceno C.M."/>
            <person name="Dorrance A.E."/>
            <person name="Dou D."/>
            <person name="Dickerman A.W."/>
            <person name="Dubchak I.L."/>
            <person name="Garbelotto M."/>
            <person name="Gijzen M."/>
            <person name="Gordon S.G."/>
            <person name="Govers F."/>
            <person name="Grunwald N.J."/>
            <person name="Huang W."/>
            <person name="Ivors K.L."/>
            <person name="Jones R.W."/>
            <person name="Kamoun S."/>
            <person name="Krampis K."/>
            <person name="Lamour K.H."/>
            <person name="Lee M.K."/>
            <person name="McDonald W.H."/>
            <person name="Medina M."/>
            <person name="Meijer H.J."/>
            <person name="Nordberg E.K."/>
            <person name="Maclean D.J."/>
            <person name="Ospina-Giraldo M.D."/>
            <person name="Morris P.F."/>
            <person name="Phuntumart V."/>
            <person name="Putnam N.H."/>
            <person name="Rash S."/>
            <person name="Rose J.K."/>
            <person name="Sakihama Y."/>
            <person name="Salamov A.A."/>
            <person name="Savidor A."/>
            <person name="Scheuring C.F."/>
            <person name="Smith B.M."/>
            <person name="Sobral B.W."/>
            <person name="Terry A."/>
            <person name="Torto-Alalibo T.A."/>
            <person name="Win J."/>
            <person name="Xu Z."/>
            <person name="Zhang H."/>
            <person name="Grigoriev I.V."/>
            <person name="Rokhsar D.S."/>
            <person name="Boore J.L."/>
        </authorList>
    </citation>
    <scope>NUCLEOTIDE SEQUENCE [LARGE SCALE GENOMIC DNA]</scope>
    <source>
        <strain evidence="10 11">P6497</strain>
    </source>
</reference>
<dbReference type="Gene3D" id="3.40.50.300">
    <property type="entry name" value="P-loop containing nucleotide triphosphate hydrolases"/>
    <property type="match status" value="3"/>
</dbReference>
<dbReference type="GO" id="GO:0005524">
    <property type="term" value="F:ATP binding"/>
    <property type="evidence" value="ECO:0007669"/>
    <property type="project" value="UniProtKB-KW"/>
</dbReference>
<dbReference type="InterPro" id="IPR018368">
    <property type="entry name" value="ClpA/B_CS1"/>
</dbReference>
<dbReference type="PANTHER" id="PTHR11638:SF176">
    <property type="entry name" value="HEAT SHOCK PROTEIN 78, MITOCHONDRIAL"/>
    <property type="match status" value="1"/>
</dbReference>
<evidence type="ECO:0000256" key="1">
    <source>
        <dbReference type="ARBA" id="ARBA00008675"/>
    </source>
</evidence>
<protein>
    <recommendedName>
        <fullName evidence="12">Clp R domain-containing protein</fullName>
    </recommendedName>
</protein>
<feature type="chain" id="PRO_5003472435" description="Clp R domain-containing protein" evidence="7">
    <location>
        <begin position="24"/>
        <end position="1208"/>
    </location>
</feature>
<dbReference type="SMR" id="G4ZP72"/>
<dbReference type="Proteomes" id="UP000002640">
    <property type="component" value="Unassembled WGS sequence"/>
</dbReference>
<feature type="signal peptide" evidence="7">
    <location>
        <begin position="1"/>
        <end position="23"/>
    </location>
</feature>
<dbReference type="InterPro" id="IPR019489">
    <property type="entry name" value="Clp_ATPase_C"/>
</dbReference>
<dbReference type="Pfam" id="PF00004">
    <property type="entry name" value="AAA"/>
    <property type="match status" value="1"/>
</dbReference>
<keyword evidence="3" id="KW-0547">Nucleotide-binding</keyword>
<keyword evidence="11" id="KW-1185">Reference proteome</keyword>
<dbReference type="PRINTS" id="PR00300">
    <property type="entry name" value="CLPPROTEASEA"/>
</dbReference>
<evidence type="ECO:0000256" key="4">
    <source>
        <dbReference type="ARBA" id="ARBA00022840"/>
    </source>
</evidence>
<dbReference type="InterPro" id="IPR001270">
    <property type="entry name" value="ClpA/B"/>
</dbReference>
<accession>G4ZP72</accession>
<dbReference type="Pfam" id="PF10431">
    <property type="entry name" value="ClpB_D2-small"/>
    <property type="match status" value="1"/>
</dbReference>
<keyword evidence="5" id="KW-0143">Chaperone</keyword>
<dbReference type="GeneID" id="20648800"/>
<dbReference type="KEGG" id="psoj:PHYSODRAFT_346539"/>
<dbReference type="CDD" id="cd00009">
    <property type="entry name" value="AAA"/>
    <property type="match status" value="1"/>
</dbReference>
<evidence type="ECO:0000259" key="8">
    <source>
        <dbReference type="SMART" id="SM00382"/>
    </source>
</evidence>
<evidence type="ECO:0008006" key="12">
    <source>
        <dbReference type="Google" id="ProtNLM"/>
    </source>
</evidence>
<proteinExistence type="inferred from homology"/>
<evidence type="ECO:0000256" key="2">
    <source>
        <dbReference type="ARBA" id="ARBA00022737"/>
    </source>
</evidence>
<dbReference type="FunFam" id="3.40.50.300:FF:000010">
    <property type="entry name" value="Chaperone clpB 1, putative"/>
    <property type="match status" value="1"/>
</dbReference>
<dbReference type="FunFam" id="3.40.50.300:FF:000025">
    <property type="entry name" value="ATP-dependent Clp protease subunit"/>
    <property type="match status" value="1"/>
</dbReference>
<dbReference type="EMBL" id="JH159155">
    <property type="protein sequence ID" value="EGZ15112.1"/>
    <property type="molecule type" value="Genomic_DNA"/>
</dbReference>
<feature type="domain" description="AAA+ ATPase" evidence="8">
    <location>
        <begin position="934"/>
        <end position="1079"/>
    </location>
</feature>
<dbReference type="AlphaFoldDB" id="G4ZP72"/>
<feature type="region of interest" description="Disordered" evidence="6">
    <location>
        <begin position="844"/>
        <end position="867"/>
    </location>
</feature>
<evidence type="ECO:0000256" key="5">
    <source>
        <dbReference type="ARBA" id="ARBA00023186"/>
    </source>
</evidence>
<dbReference type="SMART" id="SM01086">
    <property type="entry name" value="ClpB_D2-small"/>
    <property type="match status" value="1"/>
</dbReference>
<dbReference type="InterPro" id="IPR050130">
    <property type="entry name" value="ClpA_ClpB"/>
</dbReference>